<dbReference type="NCBIfam" id="TIGR00168">
    <property type="entry name" value="infC"/>
    <property type="match status" value="1"/>
</dbReference>
<evidence type="ECO:0000256" key="2">
    <source>
        <dbReference type="ARBA" id="ARBA00022540"/>
    </source>
</evidence>
<evidence type="ECO:0000259" key="7">
    <source>
        <dbReference type="Pfam" id="PF05198"/>
    </source>
</evidence>
<dbReference type="GO" id="GO:0005829">
    <property type="term" value="C:cytosol"/>
    <property type="evidence" value="ECO:0007669"/>
    <property type="project" value="TreeGrafter"/>
</dbReference>
<dbReference type="EMBL" id="PEYY01000042">
    <property type="protein sequence ID" value="PIS18110.1"/>
    <property type="molecule type" value="Genomic_DNA"/>
</dbReference>
<protein>
    <recommendedName>
        <fullName evidence="4 5">Translation initiation factor IF-3</fullName>
    </recommendedName>
</protein>
<evidence type="ECO:0000256" key="5">
    <source>
        <dbReference type="NCBIfam" id="TIGR00168"/>
    </source>
</evidence>
<evidence type="ECO:0000256" key="4">
    <source>
        <dbReference type="HAMAP-Rule" id="MF_00080"/>
    </source>
</evidence>
<dbReference type="SUPFAM" id="SSF54364">
    <property type="entry name" value="Translation initiation factor IF3, N-terminal domain"/>
    <property type="match status" value="1"/>
</dbReference>
<feature type="domain" description="Translation initiation factor 3 N-terminal" evidence="7">
    <location>
        <begin position="7"/>
        <end position="74"/>
    </location>
</feature>
<dbReference type="GO" id="GO:0016020">
    <property type="term" value="C:membrane"/>
    <property type="evidence" value="ECO:0007669"/>
    <property type="project" value="TreeGrafter"/>
</dbReference>
<evidence type="ECO:0000313" key="9">
    <source>
        <dbReference type="Proteomes" id="UP000229574"/>
    </source>
</evidence>
<keyword evidence="3 4" id="KW-0648">Protein biosynthesis</keyword>
<evidence type="ECO:0000256" key="3">
    <source>
        <dbReference type="ARBA" id="ARBA00022917"/>
    </source>
</evidence>
<dbReference type="HAMAP" id="MF_00080">
    <property type="entry name" value="IF_3"/>
    <property type="match status" value="1"/>
</dbReference>
<evidence type="ECO:0000256" key="1">
    <source>
        <dbReference type="ARBA" id="ARBA00005439"/>
    </source>
</evidence>
<dbReference type="Gene3D" id="3.30.110.10">
    <property type="entry name" value="Translation initiation factor 3 (IF-3), C-terminal domain"/>
    <property type="match status" value="1"/>
</dbReference>
<dbReference type="GO" id="GO:0003743">
    <property type="term" value="F:translation initiation factor activity"/>
    <property type="evidence" value="ECO:0007669"/>
    <property type="project" value="UniProtKB-UniRule"/>
</dbReference>
<proteinExistence type="inferred from homology"/>
<dbReference type="InterPro" id="IPR019814">
    <property type="entry name" value="Translation_initiation_fac_3_N"/>
</dbReference>
<dbReference type="GO" id="GO:0043022">
    <property type="term" value="F:ribosome binding"/>
    <property type="evidence" value="ECO:0007669"/>
    <property type="project" value="TreeGrafter"/>
</dbReference>
<comment type="subunit">
    <text evidence="4">Monomer.</text>
</comment>
<feature type="domain" description="Translation initiation factor 3 C-terminal" evidence="6">
    <location>
        <begin position="82"/>
        <end position="166"/>
    </location>
</feature>
<evidence type="ECO:0000313" key="8">
    <source>
        <dbReference type="EMBL" id="PIS18110.1"/>
    </source>
</evidence>
<sequence>MKFYATNQFIKALEMRVVDETGKQVGLMSKSEALKIAQGRGLDLVEIAPMAKPPVAKIIDFKKFKYLEAKKDRDGKAASGKVEIKEIRFSPFIGQGDMDTRLERIKDILGDGDRVKIVVKFTGRQITKVEFGHDLIKKIMSGLEGMATADGVAKLQGKQLFLILNPSKKANTTKK</sequence>
<dbReference type="InterPro" id="IPR036788">
    <property type="entry name" value="T_IF-3_C_sf"/>
</dbReference>
<dbReference type="PANTHER" id="PTHR10938">
    <property type="entry name" value="TRANSLATION INITIATION FACTOR IF-3"/>
    <property type="match status" value="1"/>
</dbReference>
<name>A0A2H0WZM5_9BACT</name>
<comment type="function">
    <text evidence="4">IF-3 binds to the 30S ribosomal subunit and shifts the equilibrium between 70S ribosomes and their 50S and 30S subunits in favor of the free subunits, thus enhancing the availability of 30S subunits on which protein synthesis initiation begins.</text>
</comment>
<keyword evidence="2 4" id="KW-0396">Initiation factor</keyword>
<dbReference type="InterPro" id="IPR036787">
    <property type="entry name" value="T_IF-3_N_sf"/>
</dbReference>
<comment type="subcellular location">
    <subcellularLocation>
        <location evidence="4">Cytoplasm</location>
    </subcellularLocation>
</comment>
<dbReference type="SUPFAM" id="SSF55200">
    <property type="entry name" value="Translation initiation factor IF3, C-terminal domain"/>
    <property type="match status" value="1"/>
</dbReference>
<dbReference type="PANTHER" id="PTHR10938:SF0">
    <property type="entry name" value="TRANSLATION INITIATION FACTOR IF-3, MITOCHONDRIAL"/>
    <property type="match status" value="1"/>
</dbReference>
<dbReference type="Pfam" id="PF05198">
    <property type="entry name" value="IF3_N"/>
    <property type="match status" value="1"/>
</dbReference>
<dbReference type="GO" id="GO:0032790">
    <property type="term" value="P:ribosome disassembly"/>
    <property type="evidence" value="ECO:0007669"/>
    <property type="project" value="TreeGrafter"/>
</dbReference>
<dbReference type="InterPro" id="IPR019815">
    <property type="entry name" value="Translation_initiation_fac_3_C"/>
</dbReference>
<accession>A0A2H0WZM5</accession>
<keyword evidence="4" id="KW-0963">Cytoplasm</keyword>
<organism evidence="8 9">
    <name type="scientific">Candidatus Collierbacteria bacterium CG09_land_8_20_14_0_10_46_12</name>
    <dbReference type="NCBI Taxonomy" id="1974533"/>
    <lineage>
        <taxon>Bacteria</taxon>
        <taxon>Candidatus Collieribacteriota</taxon>
    </lineage>
</organism>
<dbReference type="Proteomes" id="UP000229574">
    <property type="component" value="Unassembled WGS sequence"/>
</dbReference>
<dbReference type="AlphaFoldDB" id="A0A2H0WZM5"/>
<dbReference type="InterPro" id="IPR001288">
    <property type="entry name" value="Translation_initiation_fac_3"/>
</dbReference>
<comment type="similarity">
    <text evidence="1 4">Belongs to the IF-3 family.</text>
</comment>
<dbReference type="Gene3D" id="3.10.20.80">
    <property type="entry name" value="Translation initiation factor 3 (IF-3), N-terminal domain"/>
    <property type="match status" value="1"/>
</dbReference>
<evidence type="ECO:0000259" key="6">
    <source>
        <dbReference type="Pfam" id="PF00707"/>
    </source>
</evidence>
<dbReference type="Pfam" id="PF00707">
    <property type="entry name" value="IF3_C"/>
    <property type="match status" value="1"/>
</dbReference>
<gene>
    <name evidence="4" type="primary">infC</name>
    <name evidence="8" type="ORF">COT54_01030</name>
</gene>
<reference evidence="9" key="1">
    <citation type="submission" date="2017-09" db="EMBL/GenBank/DDBJ databases">
        <title>Depth-based differentiation of microbial function through sediment-hosted aquifers and enrichment of novel symbionts in the deep terrestrial subsurface.</title>
        <authorList>
            <person name="Probst A.J."/>
            <person name="Ladd B."/>
            <person name="Jarett J.K."/>
            <person name="Geller-Mcgrath D.E."/>
            <person name="Sieber C.M.K."/>
            <person name="Emerson J.B."/>
            <person name="Anantharaman K."/>
            <person name="Thomas B.C."/>
            <person name="Malmstrom R."/>
            <person name="Stieglmeier M."/>
            <person name="Klingl A."/>
            <person name="Woyke T."/>
            <person name="Ryan C.M."/>
            <person name="Banfield J.F."/>
        </authorList>
    </citation>
    <scope>NUCLEOTIDE SEQUENCE [LARGE SCALE GENOMIC DNA]</scope>
</reference>
<comment type="caution">
    <text evidence="8">The sequence shown here is derived from an EMBL/GenBank/DDBJ whole genome shotgun (WGS) entry which is preliminary data.</text>
</comment>